<proteinExistence type="predicted"/>
<name>A0A2W4Z9V6_9BACT</name>
<feature type="transmembrane region" description="Helical" evidence="1">
    <location>
        <begin position="23"/>
        <end position="44"/>
    </location>
</feature>
<reference evidence="2 3" key="1">
    <citation type="submission" date="2017-08" db="EMBL/GenBank/DDBJ databases">
        <title>Infants hospitalized years apart are colonized by the same room-sourced microbial strains.</title>
        <authorList>
            <person name="Brooks B."/>
            <person name="Olm M.R."/>
            <person name="Firek B.A."/>
            <person name="Baker R."/>
            <person name="Thomas B.C."/>
            <person name="Morowitz M.J."/>
            <person name="Banfield J.F."/>
        </authorList>
    </citation>
    <scope>NUCLEOTIDE SEQUENCE [LARGE SCALE GENOMIC DNA]</scope>
    <source>
        <strain evidence="2">S2_018_000_R2_104</strain>
    </source>
</reference>
<keyword evidence="1" id="KW-1133">Transmembrane helix</keyword>
<gene>
    <name evidence="2" type="ORF">DI626_11675</name>
</gene>
<accession>A0A2W4Z9V6</accession>
<evidence type="ECO:0000313" key="3">
    <source>
        <dbReference type="Proteomes" id="UP000249557"/>
    </source>
</evidence>
<feature type="transmembrane region" description="Helical" evidence="1">
    <location>
        <begin position="65"/>
        <end position="98"/>
    </location>
</feature>
<sequence length="100" mass="11240">MLEEFIKEFKSFNWVGVLSDSGLVTSIILIGVIVVIRGFLVRYVRKDAEILANDQRRWIIRIKNIAVTVMLIGLILIWAPQLHTFALSITAFAVALVVAT</sequence>
<evidence type="ECO:0000256" key="1">
    <source>
        <dbReference type="SAM" id="Phobius"/>
    </source>
</evidence>
<keyword evidence="1" id="KW-0812">Transmembrane</keyword>
<organism evidence="2 3">
    <name type="scientific">Micavibrio aeruginosavorus</name>
    <dbReference type="NCBI Taxonomy" id="349221"/>
    <lineage>
        <taxon>Bacteria</taxon>
        <taxon>Pseudomonadati</taxon>
        <taxon>Bdellovibrionota</taxon>
        <taxon>Bdellovibrionia</taxon>
        <taxon>Bdellovibrionales</taxon>
        <taxon>Pseudobdellovibrionaceae</taxon>
        <taxon>Micavibrio</taxon>
    </lineage>
</organism>
<dbReference type="EMBL" id="QFNK01000364">
    <property type="protein sequence ID" value="PZO79143.1"/>
    <property type="molecule type" value="Genomic_DNA"/>
</dbReference>
<evidence type="ECO:0000313" key="2">
    <source>
        <dbReference type="EMBL" id="PZO79143.1"/>
    </source>
</evidence>
<feature type="non-terminal residue" evidence="2">
    <location>
        <position position="100"/>
    </location>
</feature>
<evidence type="ECO:0008006" key="4">
    <source>
        <dbReference type="Google" id="ProtNLM"/>
    </source>
</evidence>
<dbReference type="Proteomes" id="UP000249557">
    <property type="component" value="Unassembled WGS sequence"/>
</dbReference>
<protein>
    <recommendedName>
        <fullName evidence="4">Mechanosensitive ion channel protein MscS</fullName>
    </recommendedName>
</protein>
<dbReference type="AlphaFoldDB" id="A0A2W4Z9V6"/>
<comment type="caution">
    <text evidence="2">The sequence shown here is derived from an EMBL/GenBank/DDBJ whole genome shotgun (WGS) entry which is preliminary data.</text>
</comment>
<keyword evidence="1" id="KW-0472">Membrane</keyword>